<dbReference type="AlphaFoldDB" id="A0A562ZFU2"/>
<dbReference type="Proteomes" id="UP000318199">
    <property type="component" value="Unassembled WGS sequence"/>
</dbReference>
<dbReference type="RefSeq" id="WP_145896761.1">
    <property type="nucleotide sequence ID" value="NZ_VOBQ01000026.1"/>
</dbReference>
<evidence type="ECO:0000313" key="2">
    <source>
        <dbReference type="Proteomes" id="UP000318199"/>
    </source>
</evidence>
<dbReference type="EMBL" id="VOBQ01000026">
    <property type="protein sequence ID" value="TWO66140.1"/>
    <property type="molecule type" value="Genomic_DNA"/>
</dbReference>
<accession>A0A562ZFU2</accession>
<name>A0A562ZFU2_9BURK</name>
<comment type="caution">
    <text evidence="1">The sequence shown here is derived from an EMBL/GenBank/DDBJ whole genome shotgun (WGS) entry which is preliminary data.</text>
</comment>
<organism evidence="1 2">
    <name type="scientific">Caenimonas sedimenti</name>
    <dbReference type="NCBI Taxonomy" id="2596921"/>
    <lineage>
        <taxon>Bacteria</taxon>
        <taxon>Pseudomonadati</taxon>
        <taxon>Pseudomonadota</taxon>
        <taxon>Betaproteobacteria</taxon>
        <taxon>Burkholderiales</taxon>
        <taxon>Comamonadaceae</taxon>
        <taxon>Caenimonas</taxon>
    </lineage>
</organism>
<keyword evidence="2" id="KW-1185">Reference proteome</keyword>
<proteinExistence type="predicted"/>
<reference evidence="1 2" key="1">
    <citation type="submission" date="2019-07" db="EMBL/GenBank/DDBJ databases">
        <title>Caenimonas sedimenti sp. nov., isolated from activated sludge.</title>
        <authorList>
            <person name="Xu J."/>
        </authorList>
    </citation>
    <scope>NUCLEOTIDE SEQUENCE [LARGE SCALE GENOMIC DNA]</scope>
    <source>
        <strain evidence="1 2">HX-9-20</strain>
    </source>
</reference>
<dbReference type="OrthoDB" id="8859267at2"/>
<evidence type="ECO:0008006" key="3">
    <source>
        <dbReference type="Google" id="ProtNLM"/>
    </source>
</evidence>
<evidence type="ECO:0000313" key="1">
    <source>
        <dbReference type="EMBL" id="TWO66140.1"/>
    </source>
</evidence>
<protein>
    <recommendedName>
        <fullName evidence="3">Spore coat protein U domain-containing protein</fullName>
    </recommendedName>
</protein>
<sequence length="193" mass="19303">MAFLALSLAGVPASGLVLYFDGSGQRSITLRVGSNDAIVNNVTFDVLNADVAPTPTPVTGVAGNGAPAVNPAGGVLFVVSTNRRGGGADVVRLTANSSAGLTCSSGVCLGAGITIPFSTISWTSYEILGGGFASGIPSGTFTGAAAQTLFTNTVPAGNDSLIATNVLLFQYANTTLYPSGTYTGRVTYTLTVP</sequence>
<gene>
    <name evidence="1" type="ORF">FN976_26715</name>
</gene>